<protein>
    <submittedName>
        <fullName evidence="1">Type VI secretion system baseplate subunit TssF</fullName>
    </submittedName>
</protein>
<dbReference type="EMBL" id="CP053708">
    <property type="protein sequence ID" value="QKE90652.1"/>
    <property type="molecule type" value="Genomic_DNA"/>
</dbReference>
<gene>
    <name evidence="1" type="primary">tssF</name>
    <name evidence="1" type="ORF">HN018_11945</name>
</gene>
<dbReference type="AlphaFoldDB" id="A0A6M8HQL9"/>
<dbReference type="PIRSF" id="PIRSF028304">
    <property type="entry name" value="UCP028304"/>
    <property type="match status" value="1"/>
</dbReference>
<evidence type="ECO:0000313" key="2">
    <source>
        <dbReference type="Proteomes" id="UP000500767"/>
    </source>
</evidence>
<sequence>MSDGLLPYYNRELVALRELASQFAEANPKAAGRLRMGPDAVDDPHVGRLLEGVAFLSGRVHRRLDDEFPELTDALLGVLYPHYLAPVPSASVVQLTCQPELKVPVLVPRGSAVETEPVEGEPCRFRTTSDATLWPINVTSVRLTGLPLVAPVNPQARGVRSSLRIVLETTSPDTSFADLEIDRLRLFLRGPIEQSLALYELICRNGIGVACADGPNDVEPTLLPASSIQPAGFAPEEALYPWSARSFSGFRLLTEYFALPEKFLFIDLVGLDARTMLHARNRLEIFIYLDQAVPELERSLRPDAVALGCVPIVNLFERSCEPVALSHEETEYHIAPDHRRPRGLEIWSVERVRELHGDGSSRPWRPFYRHAPHDFAEDRGPGDRSQADAQPAGFYNVTRRTGAPSLGGTELFLAPMDPAMSVDRPADAVLSIDALCSNRDLPALLPFGGGQPHLHLSEGLATVQSVDCLVPPTASLRAQLQDSRAWRLISHLSLSHLSIVGGGAGAESLRDVLRLYDLHDSAETRNGIGGLVGVSSASGTARVPGARPGAFCRGLDVQLEFDARVWTSSGLYLMASVLERFLALHATVNSFVRTTVVLQGRPGIVARFPPRAGSRVLL</sequence>
<dbReference type="PANTHER" id="PTHR35370">
    <property type="entry name" value="CYTOPLASMIC PROTEIN-RELATED-RELATED"/>
    <property type="match status" value="1"/>
</dbReference>
<dbReference type="Pfam" id="PF05947">
    <property type="entry name" value="T6SS_TssF"/>
    <property type="match status" value="1"/>
</dbReference>
<dbReference type="Proteomes" id="UP000500767">
    <property type="component" value="Chromosome"/>
</dbReference>
<proteinExistence type="predicted"/>
<dbReference type="PANTHER" id="PTHR35370:SF1">
    <property type="entry name" value="TYPE VI SECRETION SYSTEM COMPONENT TSSF1"/>
    <property type="match status" value="1"/>
</dbReference>
<dbReference type="InterPro" id="IPR010272">
    <property type="entry name" value="T6SS_TssF"/>
</dbReference>
<dbReference type="NCBIfam" id="TIGR03359">
    <property type="entry name" value="VI_chp_6"/>
    <property type="match status" value="1"/>
</dbReference>
<evidence type="ECO:0000313" key="1">
    <source>
        <dbReference type="EMBL" id="QKE90652.1"/>
    </source>
</evidence>
<accession>A0A6M8HQL9</accession>
<keyword evidence="2" id="KW-1185">Reference proteome</keyword>
<reference evidence="1 2" key="1">
    <citation type="journal article" date="2014" name="World J. Microbiol. Biotechnol.">
        <title>Biodiversity and physiological characteristics of Antarctic and Arctic lichens-associated bacteria.</title>
        <authorList>
            <person name="Lee Y.M."/>
            <person name="Kim E.H."/>
            <person name="Lee H.K."/>
            <person name="Hong S.G."/>
        </authorList>
    </citation>
    <scope>NUCLEOTIDE SEQUENCE [LARGE SCALE GENOMIC DNA]</scope>
    <source>
        <strain evidence="1 2">PAMC 26569</strain>
    </source>
</reference>
<dbReference type="KEGG" id="lck:HN018_11945"/>
<name>A0A6M8HQL9_9PROT</name>
<dbReference type="RefSeq" id="WP_171835601.1">
    <property type="nucleotide sequence ID" value="NZ_CP053708.1"/>
</dbReference>
<organism evidence="1 2">
    <name type="scientific">Lichenicola cladoniae</name>
    <dbReference type="NCBI Taxonomy" id="1484109"/>
    <lineage>
        <taxon>Bacteria</taxon>
        <taxon>Pseudomonadati</taxon>
        <taxon>Pseudomonadota</taxon>
        <taxon>Alphaproteobacteria</taxon>
        <taxon>Acetobacterales</taxon>
        <taxon>Acetobacteraceae</taxon>
        <taxon>Lichenicola</taxon>
    </lineage>
</organism>